<dbReference type="GO" id="GO:0045490">
    <property type="term" value="P:pectin catabolic process"/>
    <property type="evidence" value="ECO:0007669"/>
    <property type="project" value="UniProtKB-UniRule"/>
</dbReference>
<feature type="domain" description="Pectinesterase catalytic" evidence="9">
    <location>
        <begin position="22"/>
        <end position="278"/>
    </location>
</feature>
<reference evidence="10 11" key="1">
    <citation type="journal article" date="2019" name="Nat. Ecol. Evol.">
        <title>Megaphylogeny resolves global patterns of mushroom evolution.</title>
        <authorList>
            <person name="Varga T."/>
            <person name="Krizsan K."/>
            <person name="Foldi C."/>
            <person name="Dima B."/>
            <person name="Sanchez-Garcia M."/>
            <person name="Sanchez-Ramirez S."/>
            <person name="Szollosi G.J."/>
            <person name="Szarkandi J.G."/>
            <person name="Papp V."/>
            <person name="Albert L."/>
            <person name="Andreopoulos W."/>
            <person name="Angelini C."/>
            <person name="Antonin V."/>
            <person name="Barry K.W."/>
            <person name="Bougher N.L."/>
            <person name="Buchanan P."/>
            <person name="Buyck B."/>
            <person name="Bense V."/>
            <person name="Catcheside P."/>
            <person name="Chovatia M."/>
            <person name="Cooper J."/>
            <person name="Damon W."/>
            <person name="Desjardin D."/>
            <person name="Finy P."/>
            <person name="Geml J."/>
            <person name="Haridas S."/>
            <person name="Hughes K."/>
            <person name="Justo A."/>
            <person name="Karasinski D."/>
            <person name="Kautmanova I."/>
            <person name="Kiss B."/>
            <person name="Kocsube S."/>
            <person name="Kotiranta H."/>
            <person name="LaButti K.M."/>
            <person name="Lechner B.E."/>
            <person name="Liimatainen K."/>
            <person name="Lipzen A."/>
            <person name="Lukacs Z."/>
            <person name="Mihaltcheva S."/>
            <person name="Morgado L.N."/>
            <person name="Niskanen T."/>
            <person name="Noordeloos M.E."/>
            <person name="Ohm R.A."/>
            <person name="Ortiz-Santana B."/>
            <person name="Ovrebo C."/>
            <person name="Racz N."/>
            <person name="Riley R."/>
            <person name="Savchenko A."/>
            <person name="Shiryaev A."/>
            <person name="Soop K."/>
            <person name="Spirin V."/>
            <person name="Szebenyi C."/>
            <person name="Tomsovsky M."/>
            <person name="Tulloss R.E."/>
            <person name="Uehling J."/>
            <person name="Grigoriev I.V."/>
            <person name="Vagvolgyi C."/>
            <person name="Papp T."/>
            <person name="Martin F.M."/>
            <person name="Miettinen O."/>
            <person name="Hibbett D.S."/>
            <person name="Nagy L.G."/>
        </authorList>
    </citation>
    <scope>NUCLEOTIDE SEQUENCE [LARGE SCALE GENOMIC DNA]</scope>
    <source>
        <strain evidence="10 11">CBS 166.37</strain>
    </source>
</reference>
<feature type="active site" evidence="7">
    <location>
        <position position="171"/>
    </location>
</feature>
<evidence type="ECO:0000256" key="6">
    <source>
        <dbReference type="ARBA" id="ARBA00047928"/>
    </source>
</evidence>
<evidence type="ECO:0000256" key="3">
    <source>
        <dbReference type="ARBA" id="ARBA00013229"/>
    </source>
</evidence>
<dbReference type="EC" id="3.1.1.11" evidence="3 8"/>
<evidence type="ECO:0000256" key="4">
    <source>
        <dbReference type="ARBA" id="ARBA00022801"/>
    </source>
</evidence>
<dbReference type="GO" id="GO:0030599">
    <property type="term" value="F:pectinesterase activity"/>
    <property type="evidence" value="ECO:0007669"/>
    <property type="project" value="UniProtKB-UniRule"/>
</dbReference>
<comment type="function">
    <text evidence="8">Involved in maceration and soft-rotting of plant tissue.</text>
</comment>
<dbReference type="EMBL" id="ML213660">
    <property type="protein sequence ID" value="TFK32886.1"/>
    <property type="molecule type" value="Genomic_DNA"/>
</dbReference>
<evidence type="ECO:0000256" key="5">
    <source>
        <dbReference type="ARBA" id="ARBA00023085"/>
    </source>
</evidence>
<comment type="subcellular location">
    <subcellularLocation>
        <location evidence="8">Secreted</location>
    </subcellularLocation>
</comment>
<gene>
    <name evidence="10" type="ORF">BDQ12DRAFT_701000</name>
</gene>
<organism evidence="10 11">
    <name type="scientific">Crucibulum laeve</name>
    <dbReference type="NCBI Taxonomy" id="68775"/>
    <lineage>
        <taxon>Eukaryota</taxon>
        <taxon>Fungi</taxon>
        <taxon>Dikarya</taxon>
        <taxon>Basidiomycota</taxon>
        <taxon>Agaricomycotina</taxon>
        <taxon>Agaricomycetes</taxon>
        <taxon>Agaricomycetidae</taxon>
        <taxon>Agaricales</taxon>
        <taxon>Agaricineae</taxon>
        <taxon>Nidulariaceae</taxon>
        <taxon>Crucibulum</taxon>
    </lineage>
</organism>
<name>A0A5C3LLU1_9AGAR</name>
<dbReference type="Pfam" id="PF01095">
    <property type="entry name" value="Pectinesterase"/>
    <property type="match status" value="1"/>
</dbReference>
<dbReference type="Proteomes" id="UP000308652">
    <property type="component" value="Unassembled WGS sequence"/>
</dbReference>
<dbReference type="InterPro" id="IPR012334">
    <property type="entry name" value="Pectin_lyas_fold"/>
</dbReference>
<dbReference type="PROSITE" id="PS00503">
    <property type="entry name" value="PECTINESTERASE_2"/>
    <property type="match status" value="1"/>
</dbReference>
<dbReference type="OrthoDB" id="2019149at2759"/>
<evidence type="ECO:0000256" key="1">
    <source>
        <dbReference type="ARBA" id="ARBA00005184"/>
    </source>
</evidence>
<proteinExistence type="inferred from homology"/>
<keyword evidence="11" id="KW-1185">Reference proteome</keyword>
<keyword evidence="4 8" id="KW-0378">Hydrolase</keyword>
<dbReference type="Gene3D" id="2.160.20.10">
    <property type="entry name" value="Single-stranded right-handed beta-helix, Pectin lyase-like"/>
    <property type="match status" value="1"/>
</dbReference>
<comment type="pathway">
    <text evidence="1 8">Glycan metabolism; pectin degradation; 2-dehydro-3-deoxy-D-gluconate from pectin: step 1/5.</text>
</comment>
<dbReference type="AlphaFoldDB" id="A0A5C3LLU1"/>
<dbReference type="PANTHER" id="PTHR31321:SF127">
    <property type="entry name" value="PECTINESTERASE"/>
    <property type="match status" value="1"/>
</dbReference>
<dbReference type="STRING" id="68775.A0A5C3LLU1"/>
<evidence type="ECO:0000313" key="10">
    <source>
        <dbReference type="EMBL" id="TFK32886.1"/>
    </source>
</evidence>
<sequence length="308" mass="33057">MCGTVLGASCTSPSGALVVRAATMTSDKFKTVSSAVAALPSDGSLKIIFIFPGTYNEQVYITRSGTLTIFGYTRDTSTYTSNQVTIQAEFGGNATISDDVSGTLRIHKDDFKIYNVNIKNSFGLGTQAIAISQYGTRVGLYACEFFGYHDTVLVEQGLQVFLKGYIEGATDFIFGQRGQAYFGGNTIAIKGAGYVTASGRSSNDGTSCEMMMHLYVFNQNTIVTASGASGFDGKVYLGRPWSLIFKNTVITAPMNKALWSAWSTTRPHTDNIFVSDFNMTETSFATLLTASQANGYTISSAVGTDYSN</sequence>
<keyword evidence="5 8" id="KW-0063">Aspartyl esterase</keyword>
<dbReference type="InterPro" id="IPR011050">
    <property type="entry name" value="Pectin_lyase_fold/virulence"/>
</dbReference>
<keyword evidence="8" id="KW-0961">Cell wall biogenesis/degradation</keyword>
<dbReference type="InterPro" id="IPR000070">
    <property type="entry name" value="Pectinesterase_cat"/>
</dbReference>
<dbReference type="PANTHER" id="PTHR31321">
    <property type="entry name" value="ACYL-COA THIOESTER HYDROLASE YBHC-RELATED"/>
    <property type="match status" value="1"/>
</dbReference>
<evidence type="ECO:0000256" key="7">
    <source>
        <dbReference type="PROSITE-ProRule" id="PRU10040"/>
    </source>
</evidence>
<keyword evidence="8" id="KW-0964">Secreted</keyword>
<comment type="catalytic activity">
    <reaction evidence="6 8">
        <text>[(1-&gt;4)-alpha-D-galacturonosyl methyl ester](n) + n H2O = [(1-&gt;4)-alpha-D-galacturonosyl](n) + n methanol + n H(+)</text>
        <dbReference type="Rhea" id="RHEA:22380"/>
        <dbReference type="Rhea" id="RHEA-COMP:14570"/>
        <dbReference type="Rhea" id="RHEA-COMP:14573"/>
        <dbReference type="ChEBI" id="CHEBI:15377"/>
        <dbReference type="ChEBI" id="CHEBI:15378"/>
        <dbReference type="ChEBI" id="CHEBI:17790"/>
        <dbReference type="ChEBI" id="CHEBI:140522"/>
        <dbReference type="ChEBI" id="CHEBI:140523"/>
        <dbReference type="EC" id="3.1.1.11"/>
    </reaction>
</comment>
<dbReference type="InterPro" id="IPR033131">
    <property type="entry name" value="Pectinesterase_Asp_AS"/>
</dbReference>
<evidence type="ECO:0000256" key="8">
    <source>
        <dbReference type="RuleBase" id="RU000589"/>
    </source>
</evidence>
<dbReference type="GO" id="GO:0005576">
    <property type="term" value="C:extracellular region"/>
    <property type="evidence" value="ECO:0007669"/>
    <property type="project" value="UniProtKB-SubCell"/>
</dbReference>
<dbReference type="GO" id="GO:0042545">
    <property type="term" value="P:cell wall modification"/>
    <property type="evidence" value="ECO:0007669"/>
    <property type="project" value="UniProtKB-UniRule"/>
</dbReference>
<protein>
    <recommendedName>
        <fullName evidence="3 8">Pectinesterase</fullName>
        <ecNumber evidence="3 8">3.1.1.11</ecNumber>
    </recommendedName>
</protein>
<evidence type="ECO:0000259" key="9">
    <source>
        <dbReference type="Pfam" id="PF01095"/>
    </source>
</evidence>
<evidence type="ECO:0000256" key="2">
    <source>
        <dbReference type="ARBA" id="ARBA00008891"/>
    </source>
</evidence>
<comment type="similarity">
    <text evidence="2">Belongs to the pectinesterase family.</text>
</comment>
<accession>A0A5C3LLU1</accession>
<dbReference type="UniPathway" id="UPA00545">
    <property type="reaction ID" value="UER00823"/>
</dbReference>
<dbReference type="SUPFAM" id="SSF51126">
    <property type="entry name" value="Pectin lyase-like"/>
    <property type="match status" value="1"/>
</dbReference>
<evidence type="ECO:0000313" key="11">
    <source>
        <dbReference type="Proteomes" id="UP000308652"/>
    </source>
</evidence>